<accession>A0A9P6H2M7</accession>
<organism evidence="1 2">
    <name type="scientific">Nosema granulosis</name>
    <dbReference type="NCBI Taxonomy" id="83296"/>
    <lineage>
        <taxon>Eukaryota</taxon>
        <taxon>Fungi</taxon>
        <taxon>Fungi incertae sedis</taxon>
        <taxon>Microsporidia</taxon>
        <taxon>Nosematidae</taxon>
        <taxon>Nosema</taxon>
    </lineage>
</organism>
<proteinExistence type="predicted"/>
<name>A0A9P6H2M7_9MICR</name>
<sequence>MREEKILTKQYVSPIEFMKDYIELFNLQLNTPKKIFFREIDYSKDYEQSLLNYVIDLAIQDHLEIERYKEIEDILSSFAICSYYDVHFYDKSALQYIKGVAFLLDRLDTEISNGKLEHINLLVYFYNFNFDFTEAIVNTLQIEEILMKMATDKENQNKHTEENFKFLEETQNTTNLVNSKLENIKMSHFATSTELKNRFTPSDKIVGNQKVTKYTVSGCLLFVVKNLPVSNEEKYFILTNLISEMVTKKTGTDEDINVMKEYSEKLIC</sequence>
<dbReference type="AlphaFoldDB" id="A0A9P6H2M7"/>
<evidence type="ECO:0000313" key="2">
    <source>
        <dbReference type="Proteomes" id="UP000740883"/>
    </source>
</evidence>
<dbReference type="EMBL" id="SBJO01000046">
    <property type="protein sequence ID" value="KAF9763968.1"/>
    <property type="molecule type" value="Genomic_DNA"/>
</dbReference>
<keyword evidence="2" id="KW-1185">Reference proteome</keyword>
<comment type="caution">
    <text evidence="1">The sequence shown here is derived from an EMBL/GenBank/DDBJ whole genome shotgun (WGS) entry which is preliminary data.</text>
</comment>
<reference evidence="1 2" key="1">
    <citation type="journal article" date="2020" name="Genome Biol. Evol.">
        <title>Comparative genomics of strictly vertically transmitted, feminizing microsporidia endosymbionts of amphipod crustaceans.</title>
        <authorList>
            <person name="Cormier A."/>
            <person name="Chebbi M.A."/>
            <person name="Giraud I."/>
            <person name="Wattier R."/>
            <person name="Teixeira M."/>
            <person name="Gilbert C."/>
            <person name="Rigaud T."/>
            <person name="Cordaux R."/>
        </authorList>
    </citation>
    <scope>NUCLEOTIDE SEQUENCE [LARGE SCALE GENOMIC DNA]</scope>
    <source>
        <strain evidence="1 2">Ou3-Ou53</strain>
    </source>
</reference>
<protein>
    <submittedName>
        <fullName evidence="1">Uncharacterized protein</fullName>
    </submittedName>
</protein>
<dbReference type="Proteomes" id="UP000740883">
    <property type="component" value="Unassembled WGS sequence"/>
</dbReference>
<gene>
    <name evidence="1" type="ORF">NGRA_0933</name>
</gene>
<dbReference type="OrthoDB" id="2188983at2759"/>
<evidence type="ECO:0000313" key="1">
    <source>
        <dbReference type="EMBL" id="KAF9763968.1"/>
    </source>
</evidence>